<dbReference type="EMBL" id="NCVJ01000020">
    <property type="protein sequence ID" value="ORO99110.1"/>
    <property type="molecule type" value="Genomic_DNA"/>
</dbReference>
<evidence type="ECO:0000313" key="1">
    <source>
        <dbReference type="EMBL" id="ORO99110.1"/>
    </source>
</evidence>
<dbReference type="Proteomes" id="UP000193234">
    <property type="component" value="Unassembled WGS sequence"/>
</dbReference>
<name>A0A1X1KIA3_STRMT</name>
<comment type="caution">
    <text evidence="1">The sequence shown here is derived from an EMBL/GenBank/DDBJ whole genome shotgun (WGS) entry which is preliminary data.</text>
</comment>
<accession>A0A1X1KIA3</accession>
<proteinExistence type="predicted"/>
<gene>
    <name evidence="1" type="ORF">B7696_06585</name>
</gene>
<evidence type="ECO:0000313" key="2">
    <source>
        <dbReference type="Proteomes" id="UP000193234"/>
    </source>
</evidence>
<reference evidence="1 2" key="1">
    <citation type="journal article" date="2016" name="Eur. J. Clin. Microbiol. Infect. Dis.">
        <title>Whole genome sequencing as a tool for phylogenetic analysis of clinical strains of Mitis group streptococci.</title>
        <authorList>
            <person name="Rasmussen L.H."/>
            <person name="Dargis R."/>
            <person name="Hojholt K."/>
            <person name="Christensen J.J."/>
            <person name="Skovgaard O."/>
            <person name="Justesen U.S."/>
            <person name="Rosenvinge F.S."/>
            <person name="Moser C."/>
            <person name="Lukjancenko O."/>
            <person name="Rasmussen S."/>
            <person name="Nielsen X.C."/>
        </authorList>
    </citation>
    <scope>NUCLEOTIDE SEQUENCE [LARGE SCALE GENOMIC DNA]</scope>
    <source>
        <strain evidence="1 2">RH_12363_08</strain>
    </source>
</reference>
<dbReference type="RefSeq" id="WP_084862819.1">
    <property type="nucleotide sequence ID" value="NZ_NCVJ01000020.1"/>
</dbReference>
<protein>
    <submittedName>
        <fullName evidence="1">Uncharacterized protein</fullName>
    </submittedName>
</protein>
<sequence length="66" mass="7658">MPRPKHWPYVTKRNTGRSRLSSLSFRGNKLILDSKELTGVKSYELKKLEARAKFSELKITLLVKLV</sequence>
<organism evidence="1 2">
    <name type="scientific">Streptococcus mitis</name>
    <dbReference type="NCBI Taxonomy" id="28037"/>
    <lineage>
        <taxon>Bacteria</taxon>
        <taxon>Bacillati</taxon>
        <taxon>Bacillota</taxon>
        <taxon>Bacilli</taxon>
        <taxon>Lactobacillales</taxon>
        <taxon>Streptococcaceae</taxon>
        <taxon>Streptococcus</taxon>
        <taxon>Streptococcus mitis group</taxon>
    </lineage>
</organism>
<dbReference type="AlphaFoldDB" id="A0A1X1KIA3"/>